<dbReference type="Gene3D" id="1.10.10.10">
    <property type="entry name" value="Winged helix-like DNA-binding domain superfamily/Winged helix DNA-binding domain"/>
    <property type="match status" value="1"/>
</dbReference>
<dbReference type="PANTHER" id="PTHR33202">
    <property type="entry name" value="ZINC UPTAKE REGULATION PROTEIN"/>
    <property type="match status" value="1"/>
</dbReference>
<reference evidence="1 2" key="1">
    <citation type="submission" date="2021-01" db="EMBL/GenBank/DDBJ databases">
        <title>Prevotella A2931 sp. nov.</title>
        <authorList>
            <person name="Buhl M."/>
            <person name="Oberhettinger P."/>
        </authorList>
    </citation>
    <scope>NUCLEOTIDE SEQUENCE [LARGE SCALE GENOMIC DNA]</scope>
    <source>
        <strain evidence="1 2">A2931</strain>
    </source>
</reference>
<dbReference type="PANTHER" id="PTHR33202:SF22">
    <property type="entry name" value="HYDROGEN PEROXIDE SENSITIVE REPRESSOR"/>
    <property type="match status" value="1"/>
</dbReference>
<sequence length="145" mass="16761">MESKECELLLARHGIKPTANRVVILRTLAAGRRPMSMRELEMEIFSIDKSNIFRALALFRTRHLVHVIEDGDGGTRYELCYSRDEDNDEDEHMHFFCECCHRTFCLHDLHAPEVSLPDGYRLHSVNCLIKGICPTCTGKREADKR</sequence>
<dbReference type="RefSeq" id="WP_107581305.1">
    <property type="nucleotide sequence ID" value="NZ_JAERMS010000020.1"/>
</dbReference>
<proteinExistence type="predicted"/>
<gene>
    <name evidence="1" type="ORF">JHU38_07400</name>
</gene>
<dbReference type="InterPro" id="IPR036390">
    <property type="entry name" value="WH_DNA-bd_sf"/>
</dbReference>
<accession>A0ABS3M637</accession>
<organism evidence="1 2">
    <name type="scientific">Prevotella illustrans</name>
    <dbReference type="NCBI Taxonomy" id="2800387"/>
    <lineage>
        <taxon>Bacteria</taxon>
        <taxon>Pseudomonadati</taxon>
        <taxon>Bacteroidota</taxon>
        <taxon>Bacteroidia</taxon>
        <taxon>Bacteroidales</taxon>
        <taxon>Prevotellaceae</taxon>
        <taxon>Prevotella</taxon>
    </lineage>
</organism>
<dbReference type="Pfam" id="PF01475">
    <property type="entry name" value="FUR"/>
    <property type="match status" value="1"/>
</dbReference>
<dbReference type="InterPro" id="IPR002481">
    <property type="entry name" value="FUR"/>
</dbReference>
<dbReference type="EMBL" id="JAERMS010000020">
    <property type="protein sequence ID" value="MBO1363595.1"/>
    <property type="molecule type" value="Genomic_DNA"/>
</dbReference>
<dbReference type="SUPFAM" id="SSF46785">
    <property type="entry name" value="Winged helix' DNA-binding domain"/>
    <property type="match status" value="1"/>
</dbReference>
<evidence type="ECO:0000313" key="1">
    <source>
        <dbReference type="EMBL" id="MBO1363595.1"/>
    </source>
</evidence>
<dbReference type="InterPro" id="IPR036388">
    <property type="entry name" value="WH-like_DNA-bd_sf"/>
</dbReference>
<evidence type="ECO:0000313" key="2">
    <source>
        <dbReference type="Proteomes" id="UP000664265"/>
    </source>
</evidence>
<keyword evidence="2" id="KW-1185">Reference proteome</keyword>
<protein>
    <submittedName>
        <fullName evidence="1">Transcriptional repressor</fullName>
    </submittedName>
</protein>
<name>A0ABS3M637_9BACT</name>
<dbReference type="Proteomes" id="UP000664265">
    <property type="component" value="Unassembled WGS sequence"/>
</dbReference>
<comment type="caution">
    <text evidence="1">The sequence shown here is derived from an EMBL/GenBank/DDBJ whole genome shotgun (WGS) entry which is preliminary data.</text>
</comment>